<sequence>MKKLILLLIMLVSLSAFSQDEGRRMGNRSPEEMANFASERMTNMLDLNEAQQEQVKSYYLNRTEEMQKMRKEQSGRMSREERKKMMEKAATAEDEEMKKILTEEQYGKWQKSREERRKNWQDGNRRRN</sequence>
<dbReference type="Proteomes" id="UP001262582">
    <property type="component" value="Unassembled WGS sequence"/>
</dbReference>
<feature type="signal peptide" evidence="2">
    <location>
        <begin position="1"/>
        <end position="18"/>
    </location>
</feature>
<keyword evidence="4" id="KW-1185">Reference proteome</keyword>
<evidence type="ECO:0000256" key="1">
    <source>
        <dbReference type="SAM" id="MobiDB-lite"/>
    </source>
</evidence>
<dbReference type="EMBL" id="JAVRHK010000001">
    <property type="protein sequence ID" value="MDT0674975.1"/>
    <property type="molecule type" value="Genomic_DNA"/>
</dbReference>
<gene>
    <name evidence="3" type="ORF">RM539_00065</name>
</gene>
<name>A0ABU3D0X8_9FLAO</name>
<feature type="chain" id="PRO_5047297799" description="DUF4890 domain-containing protein" evidence="2">
    <location>
        <begin position="19"/>
        <end position="128"/>
    </location>
</feature>
<keyword evidence="2" id="KW-0732">Signal</keyword>
<evidence type="ECO:0000313" key="3">
    <source>
        <dbReference type="EMBL" id="MDT0674975.1"/>
    </source>
</evidence>
<reference evidence="3 4" key="1">
    <citation type="submission" date="2023-09" db="EMBL/GenBank/DDBJ databases">
        <authorList>
            <person name="Rey-Velasco X."/>
        </authorList>
    </citation>
    <scope>NUCLEOTIDE SEQUENCE [LARGE SCALE GENOMIC DNA]</scope>
    <source>
        <strain evidence="3 4">F117</strain>
    </source>
</reference>
<evidence type="ECO:0000313" key="4">
    <source>
        <dbReference type="Proteomes" id="UP001262582"/>
    </source>
</evidence>
<organism evidence="3 4">
    <name type="scientific">Autumnicola musiva</name>
    <dbReference type="NCBI Taxonomy" id="3075589"/>
    <lineage>
        <taxon>Bacteria</taxon>
        <taxon>Pseudomonadati</taxon>
        <taxon>Bacteroidota</taxon>
        <taxon>Flavobacteriia</taxon>
        <taxon>Flavobacteriales</taxon>
        <taxon>Flavobacteriaceae</taxon>
        <taxon>Autumnicola</taxon>
    </lineage>
</organism>
<proteinExistence type="predicted"/>
<dbReference type="RefSeq" id="WP_311501423.1">
    <property type="nucleotide sequence ID" value="NZ_JAVRHK010000001.1"/>
</dbReference>
<feature type="region of interest" description="Disordered" evidence="1">
    <location>
        <begin position="67"/>
        <end position="128"/>
    </location>
</feature>
<protein>
    <recommendedName>
        <fullName evidence="5">DUF4890 domain-containing protein</fullName>
    </recommendedName>
</protein>
<accession>A0ABU3D0X8</accession>
<evidence type="ECO:0008006" key="5">
    <source>
        <dbReference type="Google" id="ProtNLM"/>
    </source>
</evidence>
<comment type="caution">
    <text evidence="3">The sequence shown here is derived from an EMBL/GenBank/DDBJ whole genome shotgun (WGS) entry which is preliminary data.</text>
</comment>
<evidence type="ECO:0000256" key="2">
    <source>
        <dbReference type="SAM" id="SignalP"/>
    </source>
</evidence>